<feature type="domain" description="PKD" evidence="5">
    <location>
        <begin position="174"/>
        <end position="209"/>
    </location>
</feature>
<dbReference type="InterPro" id="IPR013783">
    <property type="entry name" value="Ig-like_fold"/>
</dbReference>
<dbReference type="AlphaFoldDB" id="A0AA35L975"/>
<organism evidence="6 7">
    <name type="scientific">Podarcis lilfordi</name>
    <name type="common">Lilford's wall lizard</name>
    <dbReference type="NCBI Taxonomy" id="74358"/>
    <lineage>
        <taxon>Eukaryota</taxon>
        <taxon>Metazoa</taxon>
        <taxon>Chordata</taxon>
        <taxon>Craniata</taxon>
        <taxon>Vertebrata</taxon>
        <taxon>Euteleostomi</taxon>
        <taxon>Lepidosauria</taxon>
        <taxon>Squamata</taxon>
        <taxon>Bifurcata</taxon>
        <taxon>Unidentata</taxon>
        <taxon>Episquamata</taxon>
        <taxon>Laterata</taxon>
        <taxon>Lacertibaenia</taxon>
        <taxon>Lacertidae</taxon>
        <taxon>Podarcis</taxon>
    </lineage>
</organism>
<keyword evidence="7" id="KW-1185">Reference proteome</keyword>
<keyword evidence="3" id="KW-0812">Transmembrane</keyword>
<sequence length="433" mass="48264">MAQTLASLILSKVVCSVLLLCHVRSASVLYDLDLTNDGPITTEAQATIHSTLRMKDGGNSPVSDRKYHFNWVYAPLTLVESSGHGADSTIIVTSPFPGVFPVSVQVMHADCWLCQTIARNLTVLEVSEFIVGNLSITQTEDHDKVDSRSPTGALTRVSFLLHDPSNYFKSASFTYKWDFGDGTEMTTEYPTVYHNYPTVGVCTVHLEVAAEWRQDGSGMEQRRKMVQKTGHFSAALELMDAVRGINIVGSTEAHVMENLNLSLHIQGSLPLHLCWLIKTECVPLDRDHCHLVAMNATHYNLSHVFRDAGQYCLSVRVENGVNMLQSYQEIQVRPSGIHPAFLVLPCITLLSAMLGLAAYVTFRSSAQQKDLVEVADFDFSPTSDTSPSGSKWSCRQMCCETCCLWPSQESCETIREHHRLLRPLREPVKMYTM</sequence>
<evidence type="ECO:0000313" key="6">
    <source>
        <dbReference type="EMBL" id="CAI5792077.1"/>
    </source>
</evidence>
<dbReference type="PANTHER" id="PTHR11861:SF10">
    <property type="entry name" value="TRANSMEMBRANE PROTEIN 130"/>
    <property type="match status" value="1"/>
</dbReference>
<reference evidence="6" key="1">
    <citation type="submission" date="2022-12" db="EMBL/GenBank/DDBJ databases">
        <authorList>
            <person name="Alioto T."/>
            <person name="Alioto T."/>
            <person name="Gomez Garrido J."/>
        </authorList>
    </citation>
    <scope>NUCLEOTIDE SEQUENCE</scope>
</reference>
<evidence type="ECO:0000256" key="2">
    <source>
        <dbReference type="ARBA" id="ARBA00023180"/>
    </source>
</evidence>
<gene>
    <name evidence="6" type="ORF">PODLI_1B032359</name>
</gene>
<dbReference type="Proteomes" id="UP001178461">
    <property type="component" value="Chromosome 14"/>
</dbReference>
<evidence type="ECO:0000259" key="5">
    <source>
        <dbReference type="PROSITE" id="PS50093"/>
    </source>
</evidence>
<feature type="signal peptide" evidence="4">
    <location>
        <begin position="1"/>
        <end position="25"/>
    </location>
</feature>
<dbReference type="InterPro" id="IPR045219">
    <property type="entry name" value="PKAT"/>
</dbReference>
<feature type="chain" id="PRO_5041262084" description="PKD domain-containing protein" evidence="4">
    <location>
        <begin position="26"/>
        <end position="433"/>
    </location>
</feature>
<dbReference type="Pfam" id="PF00801">
    <property type="entry name" value="PKD"/>
    <property type="match status" value="1"/>
</dbReference>
<dbReference type="PANTHER" id="PTHR11861">
    <property type="entry name" value="MELANOCYTE PROTEIN PMEL 17-RELATED"/>
    <property type="match status" value="1"/>
</dbReference>
<evidence type="ECO:0000256" key="4">
    <source>
        <dbReference type="SAM" id="SignalP"/>
    </source>
</evidence>
<accession>A0AA35L975</accession>
<feature type="transmembrane region" description="Helical" evidence="3">
    <location>
        <begin position="340"/>
        <end position="362"/>
    </location>
</feature>
<dbReference type="EMBL" id="OX395139">
    <property type="protein sequence ID" value="CAI5792077.1"/>
    <property type="molecule type" value="Genomic_DNA"/>
</dbReference>
<keyword evidence="1 4" id="KW-0732">Signal</keyword>
<keyword evidence="3" id="KW-0472">Membrane</keyword>
<evidence type="ECO:0000256" key="3">
    <source>
        <dbReference type="SAM" id="Phobius"/>
    </source>
</evidence>
<dbReference type="InterPro" id="IPR000601">
    <property type="entry name" value="PKD_dom"/>
</dbReference>
<evidence type="ECO:0000256" key="1">
    <source>
        <dbReference type="ARBA" id="ARBA00022729"/>
    </source>
</evidence>
<dbReference type="PROSITE" id="PS50093">
    <property type="entry name" value="PKD"/>
    <property type="match status" value="1"/>
</dbReference>
<dbReference type="Gene3D" id="2.60.40.10">
    <property type="entry name" value="Immunoglobulins"/>
    <property type="match status" value="1"/>
</dbReference>
<dbReference type="Pfam" id="PF20433">
    <property type="entry name" value="PKAT_KLD"/>
    <property type="match status" value="1"/>
</dbReference>
<name>A0AA35L975_9SAUR</name>
<keyword evidence="3" id="KW-1133">Transmembrane helix</keyword>
<protein>
    <recommendedName>
        <fullName evidence="5">PKD domain-containing protein</fullName>
    </recommendedName>
</protein>
<evidence type="ECO:0000313" key="7">
    <source>
        <dbReference type="Proteomes" id="UP001178461"/>
    </source>
</evidence>
<dbReference type="InterPro" id="IPR035986">
    <property type="entry name" value="PKD_dom_sf"/>
</dbReference>
<dbReference type="CDD" id="cd00146">
    <property type="entry name" value="PKD"/>
    <property type="match status" value="1"/>
</dbReference>
<dbReference type="InterPro" id="IPR046846">
    <property type="entry name" value="PKAT_KLD"/>
</dbReference>
<keyword evidence="2" id="KW-0325">Glycoprotein</keyword>
<proteinExistence type="predicted"/>
<dbReference type="SUPFAM" id="SSF49299">
    <property type="entry name" value="PKD domain"/>
    <property type="match status" value="2"/>
</dbReference>
<dbReference type="GO" id="GO:0005886">
    <property type="term" value="C:plasma membrane"/>
    <property type="evidence" value="ECO:0007669"/>
    <property type="project" value="TreeGrafter"/>
</dbReference>